<feature type="compositionally biased region" description="Low complexity" evidence="1">
    <location>
        <begin position="152"/>
        <end position="174"/>
    </location>
</feature>
<reference evidence="2" key="1">
    <citation type="submission" date="2022-08" db="EMBL/GenBank/DDBJ databases">
        <authorList>
            <consortium name="DOE Joint Genome Institute"/>
            <person name="Min B."/>
            <person name="Riley R."/>
            <person name="Sierra-Patev S."/>
            <person name="Naranjo-Ortiz M."/>
            <person name="Looney B."/>
            <person name="Konkel Z."/>
            <person name="Slot J.C."/>
            <person name="Sakamoto Y."/>
            <person name="Steenwyk J.L."/>
            <person name="Rokas A."/>
            <person name="Carro J."/>
            <person name="Camarero S."/>
            <person name="Ferreira P."/>
            <person name="Molpeceres G."/>
            <person name="Ruiz-Duenas F.J."/>
            <person name="Serrano A."/>
            <person name="Henrissat B."/>
            <person name="Drula E."/>
            <person name="Hughes K.W."/>
            <person name="Mata J.L."/>
            <person name="Ishikawa N.K."/>
            <person name="Vargas-Isla R."/>
            <person name="Ushijima S."/>
            <person name="Smith C.A."/>
            <person name="Ahrendt S."/>
            <person name="Andreopoulos W."/>
            <person name="He G."/>
            <person name="Labutti K."/>
            <person name="Lipzen A."/>
            <person name="Ng V."/>
            <person name="Sandor L."/>
            <person name="Barry K."/>
            <person name="Martinez A.T."/>
            <person name="Xiao Y."/>
            <person name="Gibbons J.G."/>
            <person name="Terashima K."/>
            <person name="Hibbett D.S."/>
            <person name="Grigoriev I.V."/>
        </authorList>
    </citation>
    <scope>NUCLEOTIDE SEQUENCE</scope>
    <source>
        <strain evidence="2">TFB7829</strain>
    </source>
</reference>
<feature type="compositionally biased region" description="Low complexity" evidence="1">
    <location>
        <begin position="117"/>
        <end position="132"/>
    </location>
</feature>
<comment type="caution">
    <text evidence="2">The sequence shown here is derived from an EMBL/GenBank/DDBJ whole genome shotgun (WGS) entry which is preliminary data.</text>
</comment>
<feature type="region of interest" description="Disordered" evidence="1">
    <location>
        <begin position="1"/>
        <end position="20"/>
    </location>
</feature>
<feature type="compositionally biased region" description="Low complexity" evidence="1">
    <location>
        <begin position="94"/>
        <end position="105"/>
    </location>
</feature>
<gene>
    <name evidence="2" type="ORF">F5890DRAFT_1562980</name>
</gene>
<accession>A0AA38Q5T4</accession>
<evidence type="ECO:0000256" key="1">
    <source>
        <dbReference type="SAM" id="MobiDB-lite"/>
    </source>
</evidence>
<dbReference type="EMBL" id="MU801915">
    <property type="protein sequence ID" value="KAJ3988018.1"/>
    <property type="molecule type" value="Genomic_DNA"/>
</dbReference>
<feature type="region of interest" description="Disordered" evidence="1">
    <location>
        <begin position="152"/>
        <end position="276"/>
    </location>
</feature>
<evidence type="ECO:0000313" key="2">
    <source>
        <dbReference type="EMBL" id="KAJ3988018.1"/>
    </source>
</evidence>
<dbReference type="AlphaFoldDB" id="A0AA38Q5T4"/>
<name>A0AA38Q5T4_9AGAR</name>
<protein>
    <submittedName>
        <fullName evidence="2">Uncharacterized protein</fullName>
    </submittedName>
</protein>
<proteinExistence type="predicted"/>
<dbReference type="Proteomes" id="UP001163850">
    <property type="component" value="Unassembled WGS sequence"/>
</dbReference>
<evidence type="ECO:0000313" key="3">
    <source>
        <dbReference type="Proteomes" id="UP001163850"/>
    </source>
</evidence>
<sequence>MARIQRISWHREGTSCADEEKDDMNSFVHLAYSDEPPPPPSRIAPIVIKTRPPVPSFRVTSRPNHGRGASVNILTTSSSSETAVMKSIAGNLTTTTTTTTTTQTTGLPSAGVTRPRSSTLVSPSSSKPSLLSWSASPIPSIPKANVSLLSSVPPAPASVASSNTSSSSGATSNSRVEIVQPSSSSTKTLKPPPRSISTGTMSPAASRYPVPSKPFANVNESPASSTGGSSSGKGVSNTPRDGSEIGDRSGRRWSPSKEDQWGSGVSGLSFGRKQGS</sequence>
<feature type="region of interest" description="Disordered" evidence="1">
    <location>
        <begin position="94"/>
        <end position="132"/>
    </location>
</feature>
<organism evidence="2 3">
    <name type="scientific">Lentinula detonsa</name>
    <dbReference type="NCBI Taxonomy" id="2804962"/>
    <lineage>
        <taxon>Eukaryota</taxon>
        <taxon>Fungi</taxon>
        <taxon>Dikarya</taxon>
        <taxon>Basidiomycota</taxon>
        <taxon>Agaricomycotina</taxon>
        <taxon>Agaricomycetes</taxon>
        <taxon>Agaricomycetidae</taxon>
        <taxon>Agaricales</taxon>
        <taxon>Marasmiineae</taxon>
        <taxon>Omphalotaceae</taxon>
        <taxon>Lentinula</taxon>
    </lineage>
</organism>
<feature type="compositionally biased region" description="Basic and acidic residues" evidence="1">
    <location>
        <begin position="241"/>
        <end position="260"/>
    </location>
</feature>
<feature type="compositionally biased region" description="Low complexity" evidence="1">
    <location>
        <begin position="221"/>
        <end position="236"/>
    </location>
</feature>